<protein>
    <submittedName>
        <fullName evidence="1">Uncharacterized protein</fullName>
    </submittedName>
</protein>
<comment type="caution">
    <text evidence="1">The sequence shown here is derived from an EMBL/GenBank/DDBJ whole genome shotgun (WGS) entry which is preliminary data.</text>
</comment>
<sequence>HLSASTLANLTAPIWSMNKYGVRNTLRAQWDVMRSWGSDKWNPIWQKDAALRVEMARMDGGWSRHTLSRLAGTEAMGAGFGLSGKIGDLSTKVLKGTLLEIVERNTNKVSGLAANQFVADIFNRLRTPQTGKLWKLVGADDKAIVRQLQRDFQWSNADIGRIMKMGLTKTDRARIAQRAPSLVNNFAEGAGQRPYWMRHPLAQRALAYTSFVRLRGNMAADAIKEIRHGNVKPIAKLLGFSVLAGEAEVALKGWFKNRERVDKNFAHRLFNDLMASATFGYLGAVYEQAKYA</sequence>
<feature type="non-terminal residue" evidence="1">
    <location>
        <position position="292"/>
    </location>
</feature>
<feature type="non-terminal residue" evidence="1">
    <location>
        <position position="1"/>
    </location>
</feature>
<proteinExistence type="predicted"/>
<evidence type="ECO:0000313" key="1">
    <source>
        <dbReference type="EMBL" id="GAH04732.1"/>
    </source>
</evidence>
<dbReference type="AlphaFoldDB" id="X1CB42"/>
<dbReference type="EMBL" id="BART01020573">
    <property type="protein sequence ID" value="GAH04732.1"/>
    <property type="molecule type" value="Genomic_DNA"/>
</dbReference>
<gene>
    <name evidence="1" type="ORF">S01H4_38181</name>
</gene>
<reference evidence="1" key="1">
    <citation type="journal article" date="2014" name="Front. Microbiol.">
        <title>High frequency of phylogenetically diverse reductive dehalogenase-homologous genes in deep subseafloor sedimentary metagenomes.</title>
        <authorList>
            <person name="Kawai M."/>
            <person name="Futagami T."/>
            <person name="Toyoda A."/>
            <person name="Takaki Y."/>
            <person name="Nishi S."/>
            <person name="Hori S."/>
            <person name="Arai W."/>
            <person name="Tsubouchi T."/>
            <person name="Morono Y."/>
            <person name="Uchiyama I."/>
            <person name="Ito T."/>
            <person name="Fujiyama A."/>
            <person name="Inagaki F."/>
            <person name="Takami H."/>
        </authorList>
    </citation>
    <scope>NUCLEOTIDE SEQUENCE</scope>
    <source>
        <strain evidence="1">Expedition CK06-06</strain>
    </source>
</reference>
<organism evidence="1">
    <name type="scientific">marine sediment metagenome</name>
    <dbReference type="NCBI Taxonomy" id="412755"/>
    <lineage>
        <taxon>unclassified sequences</taxon>
        <taxon>metagenomes</taxon>
        <taxon>ecological metagenomes</taxon>
    </lineage>
</organism>
<accession>X1CB42</accession>
<name>X1CB42_9ZZZZ</name>